<dbReference type="InterPro" id="IPR005495">
    <property type="entry name" value="LptG/LptF_permease"/>
</dbReference>
<dbReference type="GO" id="GO:0015920">
    <property type="term" value="P:lipopolysaccharide transport"/>
    <property type="evidence" value="ECO:0007669"/>
    <property type="project" value="TreeGrafter"/>
</dbReference>
<dbReference type="STRING" id="648996.Theam_0817"/>
<feature type="transmembrane region" description="Helical" evidence="6">
    <location>
        <begin position="98"/>
        <end position="116"/>
    </location>
</feature>
<evidence type="ECO:0000256" key="6">
    <source>
        <dbReference type="SAM" id="Phobius"/>
    </source>
</evidence>
<accession>E8T6K0</accession>
<keyword evidence="8" id="KW-1185">Reference proteome</keyword>
<evidence type="ECO:0000256" key="4">
    <source>
        <dbReference type="ARBA" id="ARBA00022989"/>
    </source>
</evidence>
<keyword evidence="4 6" id="KW-1133">Transmembrane helix</keyword>
<sequence>MIKKLDRYVFSEGVKFFFLTLTTFLTLFAVIDFVSHFNMVSKVGASGAAAYILGRLPLYGVRVIPIATLIATMVTLSRFSETSELTVARALGISTYRFSAPLVILGVLASVASVAVQETLLPAGLKRATEIALKAGEEVTNGPQKVPGVWFKDRAGDFVFFWELLPKNKRAERVSIIKVKDFSPTGRIDAEEAIYKGGGRWLLREVFVRDFKELKSTEKETLPINLGVSVKELLLSVNNPEAMGLLELFLTIKRLSKLNYDTNYLRVELYSKLALGLLPVITAIIGIPFGVYNPRNKKGYTVLLAAIIVVSMWITVSLFLSLGKSEVLPPLYAAFAPLLLFGAVGLFLLGRVES</sequence>
<feature type="transmembrane region" description="Helical" evidence="6">
    <location>
        <begin position="299"/>
        <end position="320"/>
    </location>
</feature>
<evidence type="ECO:0000256" key="5">
    <source>
        <dbReference type="ARBA" id="ARBA00023136"/>
    </source>
</evidence>
<dbReference type="EMBL" id="CP002444">
    <property type="protein sequence ID" value="ADU96784.1"/>
    <property type="molecule type" value="Genomic_DNA"/>
</dbReference>
<reference evidence="7" key="1">
    <citation type="submission" date="2011-01" db="EMBL/GenBank/DDBJ databases">
        <title>Complete sequence of chromosome of Thermovibrio ammonificans HB-1.</title>
        <authorList>
            <consortium name="US DOE Joint Genome Institute"/>
            <person name="Lucas S."/>
            <person name="Copeland A."/>
            <person name="Lapidus A."/>
            <person name="Cheng J.-F."/>
            <person name="Goodwin L."/>
            <person name="Pitluck S."/>
            <person name="Davenport K."/>
            <person name="Detter J.C."/>
            <person name="Han C."/>
            <person name="Tapia R."/>
            <person name="Land M."/>
            <person name="Hauser L."/>
            <person name="Kyrpides N."/>
            <person name="Ivanova N."/>
            <person name="Ovchinnikova G."/>
            <person name="Vetriani C."/>
            <person name="Woyke T."/>
        </authorList>
    </citation>
    <scope>NUCLEOTIDE SEQUENCE [LARGE SCALE GENOMIC DNA]</scope>
    <source>
        <strain evidence="7">HB-1</strain>
    </source>
</reference>
<keyword evidence="2" id="KW-1003">Cell membrane</keyword>
<evidence type="ECO:0000313" key="8">
    <source>
        <dbReference type="Proteomes" id="UP000006362"/>
    </source>
</evidence>
<evidence type="ECO:0000256" key="1">
    <source>
        <dbReference type="ARBA" id="ARBA00004651"/>
    </source>
</evidence>
<comment type="subcellular location">
    <subcellularLocation>
        <location evidence="1">Cell membrane</location>
        <topology evidence="1">Multi-pass membrane protein</topology>
    </subcellularLocation>
</comment>
<feature type="transmembrane region" description="Helical" evidence="6">
    <location>
        <begin position="332"/>
        <end position="350"/>
    </location>
</feature>
<evidence type="ECO:0000256" key="3">
    <source>
        <dbReference type="ARBA" id="ARBA00022692"/>
    </source>
</evidence>
<keyword evidence="3 6" id="KW-0812">Transmembrane</keyword>
<gene>
    <name evidence="7" type="ordered locus">Theam_0817</name>
</gene>
<dbReference type="Proteomes" id="UP000006362">
    <property type="component" value="Chromosome"/>
</dbReference>
<feature type="transmembrane region" description="Helical" evidence="6">
    <location>
        <begin position="273"/>
        <end position="292"/>
    </location>
</feature>
<dbReference type="eggNOG" id="COG0795">
    <property type="taxonomic scope" value="Bacteria"/>
</dbReference>
<dbReference type="Pfam" id="PF03739">
    <property type="entry name" value="LptF_LptG"/>
    <property type="match status" value="1"/>
</dbReference>
<organism evidence="7 8">
    <name type="scientific">Thermovibrio ammonificans (strain DSM 15698 / JCM 12110 / HB-1)</name>
    <dbReference type="NCBI Taxonomy" id="648996"/>
    <lineage>
        <taxon>Bacteria</taxon>
        <taxon>Pseudomonadati</taxon>
        <taxon>Aquificota</taxon>
        <taxon>Aquificia</taxon>
        <taxon>Desulfurobacteriales</taxon>
        <taxon>Desulfurobacteriaceae</taxon>
        <taxon>Thermovibrio</taxon>
    </lineage>
</organism>
<dbReference type="KEGG" id="tam:Theam_0817"/>
<keyword evidence="5 6" id="KW-0472">Membrane</keyword>
<dbReference type="PANTHER" id="PTHR33529">
    <property type="entry name" value="SLR0882 PROTEIN-RELATED"/>
    <property type="match status" value="1"/>
</dbReference>
<dbReference type="PANTHER" id="PTHR33529:SF6">
    <property type="entry name" value="YJGP_YJGQ FAMILY PERMEASE"/>
    <property type="match status" value="1"/>
</dbReference>
<dbReference type="GO" id="GO:0043190">
    <property type="term" value="C:ATP-binding cassette (ABC) transporter complex"/>
    <property type="evidence" value="ECO:0007669"/>
    <property type="project" value="TreeGrafter"/>
</dbReference>
<dbReference type="HOGENOM" id="CLU_028799_3_0_0"/>
<name>E8T6K0_THEA1</name>
<dbReference type="RefSeq" id="WP_013537570.1">
    <property type="nucleotide sequence ID" value="NC_014926.1"/>
</dbReference>
<feature type="transmembrane region" description="Helical" evidence="6">
    <location>
        <begin position="16"/>
        <end position="39"/>
    </location>
</feature>
<proteinExistence type="predicted"/>
<dbReference type="AlphaFoldDB" id="E8T6K0"/>
<protein>
    <submittedName>
        <fullName evidence="7">Permease YjgP/YjgQ family protein</fullName>
    </submittedName>
</protein>
<feature type="transmembrane region" description="Helical" evidence="6">
    <location>
        <begin position="59"/>
        <end position="77"/>
    </location>
</feature>
<evidence type="ECO:0000256" key="2">
    <source>
        <dbReference type="ARBA" id="ARBA00022475"/>
    </source>
</evidence>
<evidence type="ECO:0000313" key="7">
    <source>
        <dbReference type="EMBL" id="ADU96784.1"/>
    </source>
</evidence>